<feature type="signal peptide" evidence="4">
    <location>
        <begin position="1"/>
        <end position="22"/>
    </location>
</feature>
<keyword evidence="3 4" id="KW-0964">Secreted</keyword>
<name>A0AAN9MG45_CANGL</name>
<comment type="caution">
    <text evidence="5">The sequence shown here is derived from an EMBL/GenBank/DDBJ whole genome shotgun (WGS) entry which is preliminary data.</text>
</comment>
<evidence type="ECO:0000313" key="6">
    <source>
        <dbReference type="Proteomes" id="UP001367508"/>
    </source>
</evidence>
<reference evidence="5 6" key="1">
    <citation type="submission" date="2024-01" db="EMBL/GenBank/DDBJ databases">
        <title>The genomes of 5 underutilized Papilionoideae crops provide insights into root nodulation and disease resistanc.</title>
        <authorList>
            <person name="Jiang F."/>
        </authorList>
    </citation>
    <scope>NUCLEOTIDE SEQUENCE [LARGE SCALE GENOMIC DNA]</scope>
    <source>
        <strain evidence="5">LVBAO_FW01</strain>
        <tissue evidence="5">Leaves</tissue>
    </source>
</reference>
<comment type="similarity">
    <text evidence="1 4">Belongs to the plant dirigent protein family.</text>
</comment>
<evidence type="ECO:0000256" key="2">
    <source>
        <dbReference type="ARBA" id="ARBA00011738"/>
    </source>
</evidence>
<protein>
    <recommendedName>
        <fullName evidence="4">Dirigent protein</fullName>
    </recommendedName>
</protein>
<evidence type="ECO:0000256" key="1">
    <source>
        <dbReference type="ARBA" id="ARBA00010746"/>
    </source>
</evidence>
<dbReference type="Pfam" id="PF03018">
    <property type="entry name" value="Dirigent"/>
    <property type="match status" value="1"/>
</dbReference>
<accession>A0AAN9MG45</accession>
<feature type="chain" id="PRO_5042667061" description="Dirigent protein" evidence="4">
    <location>
        <begin position="23"/>
        <end position="131"/>
    </location>
</feature>
<dbReference type="InterPro" id="IPR004265">
    <property type="entry name" value="Dirigent"/>
</dbReference>
<evidence type="ECO:0000313" key="5">
    <source>
        <dbReference type="EMBL" id="KAK7351328.1"/>
    </source>
</evidence>
<dbReference type="GO" id="GO:0048046">
    <property type="term" value="C:apoplast"/>
    <property type="evidence" value="ECO:0007669"/>
    <property type="project" value="UniProtKB-SubCell"/>
</dbReference>
<dbReference type="Gene3D" id="2.40.480.10">
    <property type="entry name" value="Allene oxide cyclase-like"/>
    <property type="match status" value="1"/>
</dbReference>
<dbReference type="PANTHER" id="PTHR21495">
    <property type="entry name" value="NUCLEOPORIN-RELATED"/>
    <property type="match status" value="1"/>
</dbReference>
<comment type="subcellular location">
    <subcellularLocation>
        <location evidence="4">Secreted</location>
        <location evidence="4">Extracellular space</location>
        <location evidence="4">Apoplast</location>
    </subcellularLocation>
</comment>
<dbReference type="AlphaFoldDB" id="A0AAN9MG45"/>
<evidence type="ECO:0000256" key="4">
    <source>
        <dbReference type="RuleBase" id="RU363099"/>
    </source>
</evidence>
<comment type="subunit">
    <text evidence="2 4">Homodimer.</text>
</comment>
<sequence>MKRAMILVLALTLSVVTIPVRSKYYSESLEEFDEKEKVSHLHFYLFDLLSGDKPNTVEVARPNISVGPKSPTPFGHVYVIDDDLRDGPDANSTLVGNAQGFYVSSSQDHKLTLVVYADFGFITGKFNGSLS</sequence>
<dbReference type="GO" id="GO:0009699">
    <property type="term" value="P:phenylpropanoid biosynthetic process"/>
    <property type="evidence" value="ECO:0007669"/>
    <property type="project" value="UniProtKB-ARBA"/>
</dbReference>
<gene>
    <name evidence="5" type="ORF">VNO77_10695</name>
</gene>
<keyword evidence="4" id="KW-0732">Signal</keyword>
<proteinExistence type="inferred from homology"/>
<comment type="function">
    <text evidence="4">Dirigent proteins impart stereoselectivity on the phenoxy radical-coupling reaction, yielding optically active lignans from two molecules of coniferyl alcohol in the biosynthesis of lignans, flavonolignans, and alkaloids and thus plays a central role in plant secondary metabolism.</text>
</comment>
<keyword evidence="4" id="KW-0052">Apoplast</keyword>
<organism evidence="5 6">
    <name type="scientific">Canavalia gladiata</name>
    <name type="common">Sword bean</name>
    <name type="synonym">Dolichos gladiatus</name>
    <dbReference type="NCBI Taxonomy" id="3824"/>
    <lineage>
        <taxon>Eukaryota</taxon>
        <taxon>Viridiplantae</taxon>
        <taxon>Streptophyta</taxon>
        <taxon>Embryophyta</taxon>
        <taxon>Tracheophyta</taxon>
        <taxon>Spermatophyta</taxon>
        <taxon>Magnoliopsida</taxon>
        <taxon>eudicotyledons</taxon>
        <taxon>Gunneridae</taxon>
        <taxon>Pentapetalae</taxon>
        <taxon>rosids</taxon>
        <taxon>fabids</taxon>
        <taxon>Fabales</taxon>
        <taxon>Fabaceae</taxon>
        <taxon>Papilionoideae</taxon>
        <taxon>50 kb inversion clade</taxon>
        <taxon>NPAAA clade</taxon>
        <taxon>indigoferoid/millettioid clade</taxon>
        <taxon>Phaseoleae</taxon>
        <taxon>Canavalia</taxon>
    </lineage>
</organism>
<evidence type="ECO:0000256" key="3">
    <source>
        <dbReference type="ARBA" id="ARBA00022525"/>
    </source>
</evidence>
<dbReference type="Proteomes" id="UP001367508">
    <property type="component" value="Unassembled WGS sequence"/>
</dbReference>
<dbReference type="EMBL" id="JAYMYQ010000002">
    <property type="protein sequence ID" value="KAK7351328.1"/>
    <property type="molecule type" value="Genomic_DNA"/>
</dbReference>
<dbReference type="InterPro" id="IPR044859">
    <property type="entry name" value="Allene_oxi_cyc_Dirigent"/>
</dbReference>
<keyword evidence="6" id="KW-1185">Reference proteome</keyword>